<comment type="similarity">
    <text evidence="1">Belongs to the tpcK family.</text>
</comment>
<sequence length="272" mass="31334">MSGQNSVLKNCVRILVFFTKNPLLSDSDEEFERYRLDIHARAFAELVEDKKGKGLVRYEQLHINSEEQAKLKAWGLPVLEGYDGIDSFDFESLEQFHELWSCPEYASNVVPEEKKFMIRETALVLCLSVASLAVVNREPKNQPVSVGIRQDRARMLFGFRRKEGMRIEEMKEHWVEHARLACEDTRMGQEVTKYDRLIFTAPDMIKHVVESSAIRPLPEWDGLAQLDAPSFEAFKHPEDAEPLNADVAKWQAVDKMFMLPVNVATIITNYNQ</sequence>
<protein>
    <recommendedName>
        <fullName evidence="2">EthD domain-containing protein</fullName>
    </recommendedName>
</protein>
<name>A0AAW0DHS5_9AGAR</name>
<dbReference type="AlphaFoldDB" id="A0AAW0DHS5"/>
<evidence type="ECO:0000313" key="4">
    <source>
        <dbReference type="Proteomes" id="UP001383192"/>
    </source>
</evidence>
<proteinExistence type="inferred from homology"/>
<dbReference type="Proteomes" id="UP001383192">
    <property type="component" value="Unassembled WGS sequence"/>
</dbReference>
<dbReference type="InterPro" id="IPR009799">
    <property type="entry name" value="EthD_dom"/>
</dbReference>
<dbReference type="EMBL" id="JAYKXP010000012">
    <property type="protein sequence ID" value="KAK7051500.1"/>
    <property type="molecule type" value="Genomic_DNA"/>
</dbReference>
<feature type="domain" description="EthD" evidence="2">
    <location>
        <begin position="27"/>
        <end position="117"/>
    </location>
</feature>
<dbReference type="SUPFAM" id="SSF54909">
    <property type="entry name" value="Dimeric alpha+beta barrel"/>
    <property type="match status" value="1"/>
</dbReference>
<accession>A0AAW0DHS5</accession>
<dbReference type="GO" id="GO:0016491">
    <property type="term" value="F:oxidoreductase activity"/>
    <property type="evidence" value="ECO:0007669"/>
    <property type="project" value="InterPro"/>
</dbReference>
<reference evidence="3 4" key="1">
    <citation type="submission" date="2024-01" db="EMBL/GenBank/DDBJ databases">
        <title>A draft genome for a cacao thread blight-causing isolate of Paramarasmius palmivorus.</title>
        <authorList>
            <person name="Baruah I.K."/>
            <person name="Bukari Y."/>
            <person name="Amoako-Attah I."/>
            <person name="Meinhardt L.W."/>
            <person name="Bailey B.A."/>
            <person name="Cohen S.P."/>
        </authorList>
    </citation>
    <scope>NUCLEOTIDE SEQUENCE [LARGE SCALE GENOMIC DNA]</scope>
    <source>
        <strain evidence="3 4">GH-12</strain>
    </source>
</reference>
<dbReference type="InterPro" id="IPR011008">
    <property type="entry name" value="Dimeric_a/b-barrel"/>
</dbReference>
<keyword evidence="4" id="KW-1185">Reference proteome</keyword>
<organism evidence="3 4">
    <name type="scientific">Paramarasmius palmivorus</name>
    <dbReference type="NCBI Taxonomy" id="297713"/>
    <lineage>
        <taxon>Eukaryota</taxon>
        <taxon>Fungi</taxon>
        <taxon>Dikarya</taxon>
        <taxon>Basidiomycota</taxon>
        <taxon>Agaricomycotina</taxon>
        <taxon>Agaricomycetes</taxon>
        <taxon>Agaricomycetidae</taxon>
        <taxon>Agaricales</taxon>
        <taxon>Marasmiineae</taxon>
        <taxon>Marasmiaceae</taxon>
        <taxon>Paramarasmius</taxon>
    </lineage>
</organism>
<evidence type="ECO:0000259" key="2">
    <source>
        <dbReference type="Pfam" id="PF07110"/>
    </source>
</evidence>
<dbReference type="Gene3D" id="3.30.70.100">
    <property type="match status" value="2"/>
</dbReference>
<gene>
    <name evidence="3" type="ORF">VNI00_004474</name>
</gene>
<comment type="caution">
    <text evidence="3">The sequence shown here is derived from an EMBL/GenBank/DDBJ whole genome shotgun (WGS) entry which is preliminary data.</text>
</comment>
<evidence type="ECO:0000256" key="1">
    <source>
        <dbReference type="ARBA" id="ARBA00005986"/>
    </source>
</evidence>
<dbReference type="Pfam" id="PF07110">
    <property type="entry name" value="EthD"/>
    <property type="match status" value="1"/>
</dbReference>
<evidence type="ECO:0000313" key="3">
    <source>
        <dbReference type="EMBL" id="KAK7051500.1"/>
    </source>
</evidence>